<dbReference type="OrthoDB" id="3236755at2759"/>
<dbReference type="HOGENOM" id="CLU_940465_0_0_1"/>
<accession>A0A0D0E2L4</accession>
<organism evidence="1 2">
    <name type="scientific">Paxillus rubicundulus Ve08.2h10</name>
    <dbReference type="NCBI Taxonomy" id="930991"/>
    <lineage>
        <taxon>Eukaryota</taxon>
        <taxon>Fungi</taxon>
        <taxon>Dikarya</taxon>
        <taxon>Basidiomycota</taxon>
        <taxon>Agaricomycotina</taxon>
        <taxon>Agaricomycetes</taxon>
        <taxon>Agaricomycetidae</taxon>
        <taxon>Boletales</taxon>
        <taxon>Paxilineae</taxon>
        <taxon>Paxillaceae</taxon>
        <taxon>Paxillus</taxon>
    </lineage>
</organism>
<feature type="non-terminal residue" evidence="1">
    <location>
        <position position="249"/>
    </location>
</feature>
<dbReference type="AlphaFoldDB" id="A0A0D0E2L4"/>
<evidence type="ECO:0000313" key="1">
    <source>
        <dbReference type="EMBL" id="KIK94879.1"/>
    </source>
</evidence>
<reference evidence="2" key="2">
    <citation type="submission" date="2015-01" db="EMBL/GenBank/DDBJ databases">
        <title>Evolutionary Origins and Diversification of the Mycorrhizal Mutualists.</title>
        <authorList>
            <consortium name="DOE Joint Genome Institute"/>
            <consortium name="Mycorrhizal Genomics Consortium"/>
            <person name="Kohler A."/>
            <person name="Kuo A."/>
            <person name="Nagy L.G."/>
            <person name="Floudas D."/>
            <person name="Copeland A."/>
            <person name="Barry K.W."/>
            <person name="Cichocki N."/>
            <person name="Veneault-Fourrey C."/>
            <person name="LaButti K."/>
            <person name="Lindquist E.A."/>
            <person name="Lipzen A."/>
            <person name="Lundell T."/>
            <person name="Morin E."/>
            <person name="Murat C."/>
            <person name="Riley R."/>
            <person name="Ohm R."/>
            <person name="Sun H."/>
            <person name="Tunlid A."/>
            <person name="Henrissat B."/>
            <person name="Grigoriev I.V."/>
            <person name="Hibbett D.S."/>
            <person name="Martin F."/>
        </authorList>
    </citation>
    <scope>NUCLEOTIDE SEQUENCE [LARGE SCALE GENOMIC DNA]</scope>
    <source>
        <strain evidence="2">Ve08.2h10</strain>
    </source>
</reference>
<dbReference type="Proteomes" id="UP000054538">
    <property type="component" value="Unassembled WGS sequence"/>
</dbReference>
<dbReference type="EMBL" id="KN825079">
    <property type="protein sequence ID" value="KIK94879.1"/>
    <property type="molecule type" value="Genomic_DNA"/>
</dbReference>
<protein>
    <submittedName>
        <fullName evidence="1">Uncharacterized protein</fullName>
    </submittedName>
</protein>
<evidence type="ECO:0000313" key="2">
    <source>
        <dbReference type="Proteomes" id="UP000054538"/>
    </source>
</evidence>
<gene>
    <name evidence="1" type="ORF">PAXRUDRAFT_141985</name>
</gene>
<name>A0A0D0E2L4_9AGAM</name>
<reference evidence="1 2" key="1">
    <citation type="submission" date="2014-04" db="EMBL/GenBank/DDBJ databases">
        <authorList>
            <consortium name="DOE Joint Genome Institute"/>
            <person name="Kuo A."/>
            <person name="Kohler A."/>
            <person name="Jargeat P."/>
            <person name="Nagy L.G."/>
            <person name="Floudas D."/>
            <person name="Copeland A."/>
            <person name="Barry K.W."/>
            <person name="Cichocki N."/>
            <person name="Veneault-Fourrey C."/>
            <person name="LaButti K."/>
            <person name="Lindquist E.A."/>
            <person name="Lipzen A."/>
            <person name="Lundell T."/>
            <person name="Morin E."/>
            <person name="Murat C."/>
            <person name="Sun H."/>
            <person name="Tunlid A."/>
            <person name="Henrissat B."/>
            <person name="Grigoriev I.V."/>
            <person name="Hibbett D.S."/>
            <person name="Martin F."/>
            <person name="Nordberg H.P."/>
            <person name="Cantor M.N."/>
            <person name="Hua S.X."/>
        </authorList>
    </citation>
    <scope>NUCLEOTIDE SEQUENCE [LARGE SCALE GENOMIC DNA]</scope>
    <source>
        <strain evidence="1 2">Ve08.2h10</strain>
    </source>
</reference>
<proteinExistence type="predicted"/>
<keyword evidence="2" id="KW-1185">Reference proteome</keyword>
<sequence>ESLTKKRLDTLQHYLSNLPDVLPLPEPGLANYNFDLFGISAEDIKDYGEVGTINCQLKISFGSRHNGPIPLAKCGPGLVQVVKVLSTYLLKDPISAILQKWVDGLTISAKISFDTNGLNSKILDNSHDPDYEDIAGTTDSHKSGAKILPLLLQVSNKSCCTSWSWPHYCQCILVHDYLIYMHMLYSYKPDISSTCSITPEDELVVNKATKIGCVVCIHLQGCCNLIITFDGGKIHKPNSVYIIHVTTAE</sequence>
<dbReference type="InParanoid" id="A0A0D0E2L4"/>